<feature type="non-terminal residue" evidence="1">
    <location>
        <position position="1"/>
    </location>
</feature>
<dbReference type="Proteomes" id="UP000240493">
    <property type="component" value="Unassembled WGS sequence"/>
</dbReference>
<dbReference type="AlphaFoldDB" id="A0A2T3ZCF3"/>
<protein>
    <submittedName>
        <fullName evidence="1">Uncharacterized protein</fullName>
    </submittedName>
</protein>
<evidence type="ECO:0000313" key="2">
    <source>
        <dbReference type="Proteomes" id="UP000240493"/>
    </source>
</evidence>
<gene>
    <name evidence="1" type="ORF">M441DRAFT_118843</name>
</gene>
<keyword evidence="2" id="KW-1185">Reference proteome</keyword>
<dbReference type="EMBL" id="KZ679260">
    <property type="protein sequence ID" value="PTB42460.1"/>
    <property type="molecule type" value="Genomic_DNA"/>
</dbReference>
<proteinExistence type="predicted"/>
<sequence>TSTTIWPPEKPPPVDDVTFSWCQTYNQSDTCFSRDLKHGWCYDFRLLDPAMLDMLEDVGASGGQCMLFSAPDCKGKRTAIFAGEHLWTSYLCPKPSKKVKWNRDGRSVRCCSGPPNTPWCNNAVRKTHKC</sequence>
<organism evidence="1 2">
    <name type="scientific">Trichoderma asperellum (strain ATCC 204424 / CBS 433.97 / NBRC 101777)</name>
    <dbReference type="NCBI Taxonomy" id="1042311"/>
    <lineage>
        <taxon>Eukaryota</taxon>
        <taxon>Fungi</taxon>
        <taxon>Dikarya</taxon>
        <taxon>Ascomycota</taxon>
        <taxon>Pezizomycotina</taxon>
        <taxon>Sordariomycetes</taxon>
        <taxon>Hypocreomycetidae</taxon>
        <taxon>Hypocreales</taxon>
        <taxon>Hypocreaceae</taxon>
        <taxon>Trichoderma</taxon>
    </lineage>
</organism>
<accession>A0A2T3ZCF3</accession>
<dbReference type="OrthoDB" id="5084295at2759"/>
<name>A0A2T3ZCF3_TRIA4</name>
<reference evidence="1 2" key="1">
    <citation type="submission" date="2016-07" db="EMBL/GenBank/DDBJ databases">
        <title>Multiple horizontal gene transfer events from other fungi enriched the ability of initially mycotrophic Trichoderma (Ascomycota) to feed on dead plant biomass.</title>
        <authorList>
            <consortium name="DOE Joint Genome Institute"/>
            <person name="Aerts A."/>
            <person name="Atanasova L."/>
            <person name="Chenthamara K."/>
            <person name="Zhang J."/>
            <person name="Grujic M."/>
            <person name="Henrissat B."/>
            <person name="Kuo A."/>
            <person name="Salamov A."/>
            <person name="Lipzen A."/>
            <person name="Labutti K."/>
            <person name="Barry K."/>
            <person name="Miao Y."/>
            <person name="Rahimi M.J."/>
            <person name="Shen Q."/>
            <person name="Grigoriev I.V."/>
            <person name="Kubicek C.P."/>
            <person name="Druzhinina I.S."/>
        </authorList>
    </citation>
    <scope>NUCLEOTIDE SEQUENCE [LARGE SCALE GENOMIC DNA]</scope>
    <source>
        <strain evidence="1 2">CBS 433.97</strain>
    </source>
</reference>
<evidence type="ECO:0000313" key="1">
    <source>
        <dbReference type="EMBL" id="PTB42460.1"/>
    </source>
</evidence>
<feature type="non-terminal residue" evidence="1">
    <location>
        <position position="130"/>
    </location>
</feature>